<dbReference type="OrthoDB" id="6765615at2759"/>
<proteinExistence type="predicted"/>
<sequence length="141" mass="15899">MVCVHGNGNGIYNCYDTQSIQHEITFQEAGTNEAAFELYTNSREFLSSGGFNLRTWTMEQSENKRYGSSGKLKDLDIETKVLGKRWNSKADILTFAQQKNNQISNSKITKAEILRQSSSIYDPFGNLGPVILRAKLLIQNI</sequence>
<comment type="caution">
    <text evidence="1">The sequence shown here is derived from an EMBL/GenBank/DDBJ whole genome shotgun (WGS) entry which is preliminary data.</text>
</comment>
<evidence type="ECO:0000313" key="2">
    <source>
        <dbReference type="Proteomes" id="UP000596742"/>
    </source>
</evidence>
<name>A0A8B6GZ12_MYTGA</name>
<organism evidence="1 2">
    <name type="scientific">Mytilus galloprovincialis</name>
    <name type="common">Mediterranean mussel</name>
    <dbReference type="NCBI Taxonomy" id="29158"/>
    <lineage>
        <taxon>Eukaryota</taxon>
        <taxon>Metazoa</taxon>
        <taxon>Spiralia</taxon>
        <taxon>Lophotrochozoa</taxon>
        <taxon>Mollusca</taxon>
        <taxon>Bivalvia</taxon>
        <taxon>Autobranchia</taxon>
        <taxon>Pteriomorphia</taxon>
        <taxon>Mytilida</taxon>
        <taxon>Mytiloidea</taxon>
        <taxon>Mytilidae</taxon>
        <taxon>Mytilinae</taxon>
        <taxon>Mytilus</taxon>
    </lineage>
</organism>
<evidence type="ECO:0000313" key="1">
    <source>
        <dbReference type="EMBL" id="VDI71148.1"/>
    </source>
</evidence>
<dbReference type="InterPro" id="IPR008042">
    <property type="entry name" value="Retrotrans_Pao"/>
</dbReference>
<reference evidence="1" key="1">
    <citation type="submission" date="2018-11" db="EMBL/GenBank/DDBJ databases">
        <authorList>
            <person name="Alioto T."/>
            <person name="Alioto T."/>
        </authorList>
    </citation>
    <scope>NUCLEOTIDE SEQUENCE</scope>
</reference>
<dbReference type="Pfam" id="PF05380">
    <property type="entry name" value="Peptidase_A17"/>
    <property type="match status" value="1"/>
</dbReference>
<accession>A0A8B6GZ12</accession>
<dbReference type="Proteomes" id="UP000596742">
    <property type="component" value="Unassembled WGS sequence"/>
</dbReference>
<keyword evidence="2" id="KW-1185">Reference proteome</keyword>
<gene>
    <name evidence="1" type="ORF">MGAL_10B001559</name>
</gene>
<dbReference type="EMBL" id="UYJE01009195">
    <property type="protein sequence ID" value="VDI71148.1"/>
    <property type="molecule type" value="Genomic_DNA"/>
</dbReference>
<dbReference type="AlphaFoldDB" id="A0A8B6GZ12"/>
<protein>
    <submittedName>
        <fullName evidence="1">Uncharacterized protein</fullName>
    </submittedName>
</protein>